<evidence type="ECO:0000256" key="2">
    <source>
        <dbReference type="ARBA" id="ARBA00022553"/>
    </source>
</evidence>
<evidence type="ECO:0000259" key="4">
    <source>
        <dbReference type="PROSITE" id="PS52004"/>
    </source>
</evidence>
<dbReference type="Pfam" id="PF00698">
    <property type="entry name" value="Acyl_transf_1"/>
    <property type="match status" value="1"/>
</dbReference>
<dbReference type="EMBL" id="JAECZC010000004">
    <property type="protein sequence ID" value="MBH8561399.1"/>
    <property type="molecule type" value="Genomic_DNA"/>
</dbReference>
<dbReference type="CDD" id="cd00833">
    <property type="entry name" value="PKS"/>
    <property type="match status" value="1"/>
</dbReference>
<dbReference type="GO" id="GO:0005886">
    <property type="term" value="C:plasma membrane"/>
    <property type="evidence" value="ECO:0007669"/>
    <property type="project" value="TreeGrafter"/>
</dbReference>
<dbReference type="Gene3D" id="3.40.47.10">
    <property type="match status" value="1"/>
</dbReference>
<keyword evidence="2" id="KW-0597">Phosphoprotein</keyword>
<dbReference type="InterPro" id="IPR014043">
    <property type="entry name" value="Acyl_transferase_dom"/>
</dbReference>
<dbReference type="Pfam" id="PF00109">
    <property type="entry name" value="ketoacyl-synt"/>
    <property type="match status" value="1"/>
</dbReference>
<dbReference type="Gene3D" id="3.30.70.3290">
    <property type="match status" value="1"/>
</dbReference>
<dbReference type="GO" id="GO:0005737">
    <property type="term" value="C:cytoplasm"/>
    <property type="evidence" value="ECO:0007669"/>
    <property type="project" value="TreeGrafter"/>
</dbReference>
<dbReference type="Gene3D" id="3.40.366.10">
    <property type="entry name" value="Malonyl-Coenzyme A Acyl Carrier Protein, domain 2"/>
    <property type="match status" value="1"/>
</dbReference>
<protein>
    <submittedName>
        <fullName evidence="5">Type I polyketide synthase</fullName>
    </submittedName>
</protein>
<dbReference type="RefSeq" id="WP_198123416.1">
    <property type="nucleotide sequence ID" value="NZ_JAECZC010000004.1"/>
</dbReference>
<sequence length="917" mass="100464">MSNASESQNYRELMKNALLGLEKLQSKLNAIEQAKTEPIAVIGMSCRFPGGANTPEQFWQLLSNGVDAIAEVPSDRWDADAYFDPDLSSPDKMNTRWGGFLNDIDMFDSFFFGISSQEAAAIDPQQRLLLEVAWEALEDAGLSIPKLAGSQTGVFVGISSMDYFQIIPGSQPRAGTGVAHTIAANRLSHFFNFQGPSIAIDTACSSSLVAVHQACTSLRSGESNLALAGGVNITLVPETTITVAQAGMMASDGRCKTFDAAADGYVRAEGCGLVLLKRLSDAQKDGDRILALLRGSAVNHNGRSSVLTAPNGTAQQALIRQALTNSGVAPTEISYIEAHGTGTPLGDPIEIQSLKEVLLPERSPEQLCWISSVKTNIGHVEAGAGIAGLMKVILSLQHQQIPPHLHLQQLNPQIDLANTPLKIPTRLEPWLTTQVNQKRLAGVSSFGYGGTNAHVIVEEYPQTNQITQQKDQVDRPLHVLVLSAKNEQALRELASDYEQHPSLQPAELLPHVCFSGNTGRSHFDHRLAIVAESSDFLRQQLADFANGKETPGTLWGKMPSKNPPKPVFLFTGQGSQFIGMARQLYDTQPSFRTTLDSCAEILRPYLDKPLLEVIYPNSGEYSLLEETAYAQPALFALEYSLAQLWRTWGIKPDAVMGHSVGEYVAACIAGVFSLEDGLRLIAERGRLMGSLPPGGKMAAVFAEEDLVREAIAPYHNSVSIAAINGSQQTVISGSEQALQEVLDNLEADFITSRPLTVSHAFHSHFMEPILDEFEQTASQIQFHAPRLPLVSNLTGKIFTSQETPKADYWCRHIRQPVCFYQGMQTLAGAGYELFLEIGPTDTLINMGRRCLPKGVGTWLASLKKDEDDWRSLLSCLQTLYVSRQDVDWSGFDQDYPRRKVPLPTYRFQKKRCWPVTT</sequence>
<comment type="caution">
    <text evidence="5">The sequence shown here is derived from an EMBL/GenBank/DDBJ whole genome shotgun (WGS) entry which is preliminary data.</text>
</comment>
<dbReference type="SUPFAM" id="SSF52151">
    <property type="entry name" value="FabD/lysophospholipase-like"/>
    <property type="match status" value="1"/>
</dbReference>
<evidence type="ECO:0000313" key="6">
    <source>
        <dbReference type="Proteomes" id="UP000632766"/>
    </source>
</evidence>
<organism evidence="5 6">
    <name type="scientific">Amazonocrinis nigriterrae CENA67</name>
    <dbReference type="NCBI Taxonomy" id="2794033"/>
    <lineage>
        <taxon>Bacteria</taxon>
        <taxon>Bacillati</taxon>
        <taxon>Cyanobacteriota</taxon>
        <taxon>Cyanophyceae</taxon>
        <taxon>Nostocales</taxon>
        <taxon>Nostocaceae</taxon>
        <taxon>Amazonocrinis</taxon>
        <taxon>Amazonocrinis nigriterrae</taxon>
    </lineage>
</organism>
<dbReference type="SUPFAM" id="SSF55048">
    <property type="entry name" value="Probable ACP-binding domain of malonyl-CoA ACP transacylase"/>
    <property type="match status" value="1"/>
</dbReference>
<dbReference type="Pfam" id="PF02801">
    <property type="entry name" value="Ketoacyl-synt_C"/>
    <property type="match status" value="1"/>
</dbReference>
<dbReference type="PANTHER" id="PTHR43775">
    <property type="entry name" value="FATTY ACID SYNTHASE"/>
    <property type="match status" value="1"/>
</dbReference>
<dbReference type="AlphaFoldDB" id="A0A8J7HS16"/>
<dbReference type="SUPFAM" id="SSF53901">
    <property type="entry name" value="Thiolase-like"/>
    <property type="match status" value="1"/>
</dbReference>
<dbReference type="InterPro" id="IPR018201">
    <property type="entry name" value="Ketoacyl_synth_AS"/>
</dbReference>
<dbReference type="InterPro" id="IPR050091">
    <property type="entry name" value="PKS_NRPS_Biosynth_Enz"/>
</dbReference>
<proteinExistence type="predicted"/>
<evidence type="ECO:0000256" key="3">
    <source>
        <dbReference type="ARBA" id="ARBA00022679"/>
    </source>
</evidence>
<accession>A0A8J7HS16</accession>
<dbReference type="FunFam" id="3.40.366.10:FF:000002">
    <property type="entry name" value="Probable polyketide synthase 2"/>
    <property type="match status" value="1"/>
</dbReference>
<feature type="domain" description="Ketosynthase family 3 (KS3)" evidence="4">
    <location>
        <begin position="36"/>
        <end position="459"/>
    </location>
</feature>
<dbReference type="InterPro" id="IPR016039">
    <property type="entry name" value="Thiolase-like"/>
</dbReference>
<dbReference type="GO" id="GO:0071770">
    <property type="term" value="P:DIM/DIP cell wall layer assembly"/>
    <property type="evidence" value="ECO:0007669"/>
    <property type="project" value="TreeGrafter"/>
</dbReference>
<dbReference type="InterPro" id="IPR001227">
    <property type="entry name" value="Ac_transferase_dom_sf"/>
</dbReference>
<keyword evidence="6" id="KW-1185">Reference proteome</keyword>
<dbReference type="Pfam" id="PF22621">
    <property type="entry name" value="CurL-like_PKS_C"/>
    <property type="match status" value="1"/>
</dbReference>
<dbReference type="GO" id="GO:0006633">
    <property type="term" value="P:fatty acid biosynthetic process"/>
    <property type="evidence" value="ECO:0007669"/>
    <property type="project" value="InterPro"/>
</dbReference>
<keyword evidence="1" id="KW-0596">Phosphopantetheine</keyword>
<reference evidence="5 6" key="1">
    <citation type="journal article" date="2021" name="Int. J. Syst. Evol. Microbiol.">
        <title>Amazonocrinis nigriterrae gen. nov., sp. nov., Atlanticothrix silvestris gen. nov., sp. nov. and Dendronalium phyllosphericum gen. nov., sp. nov., nostocacean cyanobacteria from Brazilian environments.</title>
        <authorList>
            <person name="Alvarenga D.O."/>
            <person name="Andreote A.P.D."/>
            <person name="Branco L.H.Z."/>
            <person name="Delbaje E."/>
            <person name="Cruz R.B."/>
            <person name="Varani A.M."/>
            <person name="Fiore M.F."/>
        </authorList>
    </citation>
    <scope>NUCLEOTIDE SEQUENCE [LARGE SCALE GENOMIC DNA]</scope>
    <source>
        <strain evidence="5 6">CENA67</strain>
    </source>
</reference>
<evidence type="ECO:0000313" key="5">
    <source>
        <dbReference type="EMBL" id="MBH8561399.1"/>
    </source>
</evidence>
<dbReference type="PROSITE" id="PS00606">
    <property type="entry name" value="KS3_1"/>
    <property type="match status" value="1"/>
</dbReference>
<name>A0A8J7HS16_9NOST</name>
<dbReference type="GO" id="GO:0004312">
    <property type="term" value="F:fatty acid synthase activity"/>
    <property type="evidence" value="ECO:0007669"/>
    <property type="project" value="TreeGrafter"/>
</dbReference>
<dbReference type="InterPro" id="IPR014031">
    <property type="entry name" value="Ketoacyl_synth_C"/>
</dbReference>
<gene>
    <name evidence="5" type="ORF">I8748_04265</name>
</gene>
<dbReference type="SMART" id="SM00827">
    <property type="entry name" value="PKS_AT"/>
    <property type="match status" value="1"/>
</dbReference>
<dbReference type="SMART" id="SM00825">
    <property type="entry name" value="PKS_KS"/>
    <property type="match status" value="1"/>
</dbReference>
<dbReference type="PROSITE" id="PS52004">
    <property type="entry name" value="KS3_2"/>
    <property type="match status" value="1"/>
</dbReference>
<keyword evidence="3" id="KW-0808">Transferase</keyword>
<dbReference type="InterPro" id="IPR020841">
    <property type="entry name" value="PKS_Beta-ketoAc_synthase_dom"/>
</dbReference>
<dbReference type="Proteomes" id="UP000632766">
    <property type="component" value="Unassembled WGS sequence"/>
</dbReference>
<dbReference type="GO" id="GO:0004315">
    <property type="term" value="F:3-oxoacyl-[acyl-carrier-protein] synthase activity"/>
    <property type="evidence" value="ECO:0007669"/>
    <property type="project" value="InterPro"/>
</dbReference>
<dbReference type="InterPro" id="IPR016035">
    <property type="entry name" value="Acyl_Trfase/lysoPLipase"/>
</dbReference>
<evidence type="ECO:0000256" key="1">
    <source>
        <dbReference type="ARBA" id="ARBA00022450"/>
    </source>
</evidence>
<dbReference type="InterPro" id="IPR014030">
    <property type="entry name" value="Ketoacyl_synth_N"/>
</dbReference>
<dbReference type="FunFam" id="3.40.47.10:FF:000019">
    <property type="entry name" value="Polyketide synthase type I"/>
    <property type="match status" value="1"/>
</dbReference>
<dbReference type="InterPro" id="IPR016036">
    <property type="entry name" value="Malonyl_transacylase_ACP-bd"/>
</dbReference>
<dbReference type="PANTHER" id="PTHR43775:SF37">
    <property type="entry name" value="SI:DKEY-61P9.11"/>
    <property type="match status" value="1"/>
</dbReference>